<keyword evidence="2" id="KW-1185">Reference proteome</keyword>
<dbReference type="AlphaFoldDB" id="A0A4V2MWM0"/>
<evidence type="ECO:0008006" key="3">
    <source>
        <dbReference type="Google" id="ProtNLM"/>
    </source>
</evidence>
<proteinExistence type="predicted"/>
<dbReference type="Gene3D" id="3.80.10.10">
    <property type="entry name" value="Ribonuclease Inhibitor"/>
    <property type="match status" value="1"/>
</dbReference>
<protein>
    <recommendedName>
        <fullName evidence="3">F-box domain-containing protein</fullName>
    </recommendedName>
</protein>
<dbReference type="SUPFAM" id="SSF52047">
    <property type="entry name" value="RNI-like"/>
    <property type="match status" value="1"/>
</dbReference>
<accession>A0A4V2MWM0</accession>
<dbReference type="Proteomes" id="UP000292702">
    <property type="component" value="Unassembled WGS sequence"/>
</dbReference>
<dbReference type="InterPro" id="IPR032675">
    <property type="entry name" value="LRR_dom_sf"/>
</dbReference>
<dbReference type="EMBL" id="RWJN01000121">
    <property type="protein sequence ID" value="TCD66787.1"/>
    <property type="molecule type" value="Genomic_DNA"/>
</dbReference>
<evidence type="ECO:0000313" key="2">
    <source>
        <dbReference type="Proteomes" id="UP000292702"/>
    </source>
</evidence>
<organism evidence="1 2">
    <name type="scientific">Steccherinum ochraceum</name>
    <dbReference type="NCBI Taxonomy" id="92696"/>
    <lineage>
        <taxon>Eukaryota</taxon>
        <taxon>Fungi</taxon>
        <taxon>Dikarya</taxon>
        <taxon>Basidiomycota</taxon>
        <taxon>Agaricomycotina</taxon>
        <taxon>Agaricomycetes</taxon>
        <taxon>Polyporales</taxon>
        <taxon>Steccherinaceae</taxon>
        <taxon>Steccherinum</taxon>
    </lineage>
</organism>
<sequence>MVGSFVEELEIFSNDLKDMPLPELDAVLSKLPCLKSLRLTELSIPLCLQGESLPGWKTPISLQSLTLDHVYFPSPGWSAKYPAKRVPSRASGMPVDCCFVELINLFGAVRKLTLANTGFNWDAGDDSQYGRYLVNRRLAKIAASNILSSFRVEEIVSSTCIDDDILSIADLLRLLSESASLKSLRRVDISDVESVIHKFLWDVGHTLTHLHLRFNPFCYPLQRQDEYNVGCCTSLEDLQVTMDIDLTGREESEESQQCAYDHLLNVVAKSPRTMRRFVIRMQYFSSDLQKHLDASYLDGLKWSTIDNILTSRKSLKNITFVFVRRYSPRYESPMPPSFEKEIQLIKEQLPRLAKKKILGLGKRCLTENHPIQAG</sequence>
<comment type="caution">
    <text evidence="1">The sequence shown here is derived from an EMBL/GenBank/DDBJ whole genome shotgun (WGS) entry which is preliminary data.</text>
</comment>
<name>A0A4V2MWM0_9APHY</name>
<reference evidence="1 2" key="1">
    <citation type="submission" date="2018-11" db="EMBL/GenBank/DDBJ databases">
        <title>Genome assembly of Steccherinum ochraceum LE-BIN_3174, the white-rot fungus of the Steccherinaceae family (The Residual Polyporoid clade, Polyporales, Basidiomycota).</title>
        <authorList>
            <person name="Fedorova T.V."/>
            <person name="Glazunova O.A."/>
            <person name="Landesman E.O."/>
            <person name="Moiseenko K.V."/>
            <person name="Psurtseva N.V."/>
            <person name="Savinova O.S."/>
            <person name="Shakhova N.V."/>
            <person name="Tyazhelova T.V."/>
            <person name="Vasina D.V."/>
        </authorList>
    </citation>
    <scope>NUCLEOTIDE SEQUENCE [LARGE SCALE GENOMIC DNA]</scope>
    <source>
        <strain evidence="1 2">LE-BIN_3174</strain>
    </source>
</reference>
<evidence type="ECO:0000313" key="1">
    <source>
        <dbReference type="EMBL" id="TCD66787.1"/>
    </source>
</evidence>
<gene>
    <name evidence="1" type="ORF">EIP91_000923</name>
</gene>